<keyword evidence="5" id="KW-0046">Antibiotic resistance</keyword>
<dbReference type="PANTHER" id="PTHR11104">
    <property type="entry name" value="AMINOGLYCOSIDE N3-ACETYLTRANSFERASE"/>
    <property type="match status" value="1"/>
</dbReference>
<dbReference type="PANTHER" id="PTHR11104:SF0">
    <property type="entry name" value="SPBETA PROPHAGE-DERIVED AMINOGLYCOSIDE N(3')-ACETYLTRANSFERASE-LIKE PROTEIN YOKD"/>
    <property type="match status" value="1"/>
</dbReference>
<gene>
    <name evidence="6" type="ORF">F3K53_03320</name>
</gene>
<dbReference type="Pfam" id="PF02522">
    <property type="entry name" value="Antibiotic_NAT"/>
    <property type="match status" value="1"/>
</dbReference>
<dbReference type="InterPro" id="IPR028345">
    <property type="entry name" value="Antibiotic_NAT-like"/>
</dbReference>
<accession>A0A5M8FPV4</accession>
<dbReference type="RefSeq" id="WP_150095190.1">
    <property type="nucleotide sequence ID" value="NZ_VWXT01000041.1"/>
</dbReference>
<evidence type="ECO:0000256" key="5">
    <source>
        <dbReference type="RuleBase" id="RU365031"/>
    </source>
</evidence>
<name>A0A5M8FPV4_PSEVE</name>
<dbReference type="AlphaFoldDB" id="A0A5M8FPV4"/>
<keyword evidence="3 5" id="KW-0808">Transferase</keyword>
<reference evidence="6 7" key="1">
    <citation type="submission" date="2019-09" db="EMBL/GenBank/DDBJ databases">
        <title>Genomic sequencing of 4 copper resistant soil isolates.</title>
        <authorList>
            <person name="Havryliuk O."/>
        </authorList>
    </citation>
    <scope>NUCLEOTIDE SEQUENCE [LARGE SCALE GENOMIC DNA]</scope>
    <source>
        <strain evidence="6 7">UKR4</strain>
    </source>
</reference>
<dbReference type="EMBL" id="VWXT01000041">
    <property type="protein sequence ID" value="KAA6186809.1"/>
    <property type="molecule type" value="Genomic_DNA"/>
</dbReference>
<evidence type="ECO:0000313" key="7">
    <source>
        <dbReference type="Proteomes" id="UP000323909"/>
    </source>
</evidence>
<dbReference type="GO" id="GO:0046677">
    <property type="term" value="P:response to antibiotic"/>
    <property type="evidence" value="ECO:0007669"/>
    <property type="project" value="UniProtKB-KW"/>
</dbReference>
<comment type="caution">
    <text evidence="6">The sequence shown here is derived from an EMBL/GenBank/DDBJ whole genome shotgun (WGS) entry which is preliminary data.</text>
</comment>
<proteinExistence type="inferred from homology"/>
<dbReference type="SUPFAM" id="SSF110710">
    <property type="entry name" value="TTHA0583/YokD-like"/>
    <property type="match status" value="1"/>
</dbReference>
<dbReference type="Proteomes" id="UP000323909">
    <property type="component" value="Unassembled WGS sequence"/>
</dbReference>
<comment type="similarity">
    <text evidence="1 5">Belongs to the antibiotic N-acetyltransferase family.</text>
</comment>
<dbReference type="GO" id="GO:0046353">
    <property type="term" value="F:aminoglycoside 3-N-acetyltransferase activity"/>
    <property type="evidence" value="ECO:0007669"/>
    <property type="project" value="UniProtKB-EC"/>
</dbReference>
<dbReference type="InterPro" id="IPR003679">
    <property type="entry name" value="Amioglycoside_AcTrfase"/>
</dbReference>
<protein>
    <recommendedName>
        <fullName evidence="2 5">Aminoglycoside N(3)-acetyltransferase</fullName>
        <ecNumber evidence="5">2.3.1.-</ecNumber>
    </recommendedName>
</protein>
<evidence type="ECO:0000256" key="2">
    <source>
        <dbReference type="ARBA" id="ARBA00012882"/>
    </source>
</evidence>
<evidence type="ECO:0000256" key="4">
    <source>
        <dbReference type="ARBA" id="ARBA00023315"/>
    </source>
</evidence>
<evidence type="ECO:0000313" key="6">
    <source>
        <dbReference type="EMBL" id="KAA6186809.1"/>
    </source>
</evidence>
<evidence type="ECO:0000256" key="1">
    <source>
        <dbReference type="ARBA" id="ARBA00006383"/>
    </source>
</evidence>
<dbReference type="EC" id="2.3.1.-" evidence="5"/>
<keyword evidence="4 5" id="KW-0012">Acyltransferase</keyword>
<organism evidence="6 7">
    <name type="scientific">Pseudomonas veronii</name>
    <dbReference type="NCBI Taxonomy" id="76761"/>
    <lineage>
        <taxon>Bacteria</taxon>
        <taxon>Pseudomonadati</taxon>
        <taxon>Pseudomonadota</taxon>
        <taxon>Gammaproteobacteria</taxon>
        <taxon>Pseudomonadales</taxon>
        <taxon>Pseudomonadaceae</taxon>
        <taxon>Pseudomonas</taxon>
    </lineage>
</organism>
<evidence type="ECO:0000256" key="3">
    <source>
        <dbReference type="ARBA" id="ARBA00022679"/>
    </source>
</evidence>
<comment type="catalytic activity">
    <reaction evidence="5">
        <text>a 2-deoxystreptamine antibiotic + acetyl-CoA = an N(3)-acetyl-2-deoxystreptamine antibiotic + CoA + H(+)</text>
        <dbReference type="Rhea" id="RHEA:12665"/>
        <dbReference type="ChEBI" id="CHEBI:15378"/>
        <dbReference type="ChEBI" id="CHEBI:57287"/>
        <dbReference type="ChEBI" id="CHEBI:57288"/>
        <dbReference type="ChEBI" id="CHEBI:57921"/>
        <dbReference type="ChEBI" id="CHEBI:77452"/>
        <dbReference type="EC" id="2.3.1.81"/>
    </reaction>
</comment>
<sequence length="317" mass="36015">MLNRLLSTLPFLEVLLRNLYWRNTAINRIANYFSKKSRHPLPPPTKSNTNNANAFFEDVSRLGIGSGDILIVHSSFGELKKFGLTPKEVITRLLSIIGETGTLVMPAIPIFREAPPAEKRFDSSLFSKPFIYNVKKARIWTGALPQALISTPGSVRSRHPLNSIVAYGAHAENMVARELTSKNNSPCGEGSTWAYCYEHNAKILMIGVDVVHSLTMIHVAEDLFPEQWPIANWYRKRQFRIIDDGFDEMVEVSERRPEWALFYAERGFSKDLHKAGVIKTSLSENINLSVIESAQLIDFLNSKKHSGYPYYIPFWLK</sequence>